<organism evidence="14 15">
    <name type="scientific">Iphiclides podalirius</name>
    <name type="common">scarce swallowtail</name>
    <dbReference type="NCBI Taxonomy" id="110791"/>
    <lineage>
        <taxon>Eukaryota</taxon>
        <taxon>Metazoa</taxon>
        <taxon>Ecdysozoa</taxon>
        <taxon>Arthropoda</taxon>
        <taxon>Hexapoda</taxon>
        <taxon>Insecta</taxon>
        <taxon>Pterygota</taxon>
        <taxon>Neoptera</taxon>
        <taxon>Endopterygota</taxon>
        <taxon>Lepidoptera</taxon>
        <taxon>Glossata</taxon>
        <taxon>Ditrysia</taxon>
        <taxon>Papilionoidea</taxon>
        <taxon>Papilionidae</taxon>
        <taxon>Papilioninae</taxon>
        <taxon>Iphiclides</taxon>
    </lineage>
</organism>
<comment type="subcellular location">
    <subcellularLocation>
        <location evidence="1">Membrane</location>
        <topology evidence="1">Single-pass membrane protein</topology>
    </subcellularLocation>
</comment>
<feature type="disulfide bond" evidence="9">
    <location>
        <begin position="180"/>
        <end position="198"/>
    </location>
</feature>
<evidence type="ECO:0000256" key="11">
    <source>
        <dbReference type="SAM" id="MobiDB-lite"/>
    </source>
</evidence>
<feature type="disulfide bond" evidence="9">
    <location>
        <begin position="131"/>
        <end position="143"/>
    </location>
</feature>
<evidence type="ECO:0000313" key="15">
    <source>
        <dbReference type="Proteomes" id="UP000837857"/>
    </source>
</evidence>
<dbReference type="PROSITE" id="PS50923">
    <property type="entry name" value="SUSHI"/>
    <property type="match status" value="1"/>
</dbReference>
<dbReference type="CDD" id="cd00112">
    <property type="entry name" value="LDLa"/>
    <property type="match status" value="5"/>
</dbReference>
<dbReference type="Gene3D" id="4.10.400.10">
    <property type="entry name" value="Low-density Lipoprotein Receptor"/>
    <property type="match status" value="5"/>
</dbReference>
<dbReference type="SMART" id="SM00192">
    <property type="entry name" value="LDLa"/>
    <property type="match status" value="5"/>
</dbReference>
<dbReference type="InterPro" id="IPR035976">
    <property type="entry name" value="Sushi/SCR/CCP_sf"/>
</dbReference>
<evidence type="ECO:0000256" key="5">
    <source>
        <dbReference type="ARBA" id="ARBA00023136"/>
    </source>
</evidence>
<keyword evidence="6 9" id="KW-1015">Disulfide bond</keyword>
<feature type="chain" id="PRO_5046772877" description="Sushi domain-containing protein" evidence="12">
    <location>
        <begin position="23"/>
        <end position="537"/>
    </location>
</feature>
<feature type="disulfide bond" evidence="9">
    <location>
        <begin position="32"/>
        <end position="44"/>
    </location>
</feature>
<feature type="disulfide bond" evidence="9">
    <location>
        <begin position="97"/>
        <end position="115"/>
    </location>
</feature>
<evidence type="ECO:0000256" key="7">
    <source>
        <dbReference type="ARBA" id="ARBA00023170"/>
    </source>
</evidence>
<feature type="region of interest" description="Disordered" evidence="11">
    <location>
        <begin position="470"/>
        <end position="494"/>
    </location>
</feature>
<dbReference type="InterPro" id="IPR002172">
    <property type="entry name" value="LDrepeatLR_classA_rpt"/>
</dbReference>
<evidence type="ECO:0000256" key="10">
    <source>
        <dbReference type="PROSITE-ProRule" id="PRU00302"/>
    </source>
</evidence>
<protein>
    <recommendedName>
        <fullName evidence="13">Sushi domain-containing protein</fullName>
    </recommendedName>
</protein>
<evidence type="ECO:0000256" key="1">
    <source>
        <dbReference type="ARBA" id="ARBA00004167"/>
    </source>
</evidence>
<keyword evidence="3" id="KW-0677">Repeat</keyword>
<dbReference type="PROSITE" id="PS50068">
    <property type="entry name" value="LDLRA_2"/>
    <property type="match status" value="5"/>
</dbReference>
<evidence type="ECO:0000256" key="12">
    <source>
        <dbReference type="SAM" id="SignalP"/>
    </source>
</evidence>
<dbReference type="SUPFAM" id="SSF57535">
    <property type="entry name" value="Complement control module/SCR domain"/>
    <property type="match status" value="1"/>
</dbReference>
<evidence type="ECO:0000259" key="13">
    <source>
        <dbReference type="PROSITE" id="PS50923"/>
    </source>
</evidence>
<feature type="disulfide bond" evidence="9">
    <location>
        <begin position="39"/>
        <end position="57"/>
    </location>
</feature>
<feature type="disulfide bond" evidence="9">
    <location>
        <begin position="221"/>
        <end position="239"/>
    </location>
</feature>
<dbReference type="PROSITE" id="PS01209">
    <property type="entry name" value="LDLRA_1"/>
    <property type="match status" value="4"/>
</dbReference>
<keyword evidence="7" id="KW-0675">Receptor</keyword>
<dbReference type="PRINTS" id="PR00261">
    <property type="entry name" value="LDLRECEPTOR"/>
</dbReference>
<keyword evidence="8" id="KW-0325">Glycoprotein</keyword>
<reference evidence="14" key="1">
    <citation type="submission" date="2022-03" db="EMBL/GenBank/DDBJ databases">
        <authorList>
            <person name="Martin H S."/>
        </authorList>
    </citation>
    <scope>NUCLEOTIDE SEQUENCE</scope>
</reference>
<dbReference type="InterPro" id="IPR023415">
    <property type="entry name" value="LDLR_class-A_CS"/>
</dbReference>
<feature type="disulfide bond" evidence="9">
    <location>
        <begin position="90"/>
        <end position="102"/>
    </location>
</feature>
<evidence type="ECO:0000256" key="6">
    <source>
        <dbReference type="ARBA" id="ARBA00023157"/>
    </source>
</evidence>
<evidence type="ECO:0000256" key="4">
    <source>
        <dbReference type="ARBA" id="ARBA00022989"/>
    </source>
</evidence>
<sequence>MANLKVSWNIFFLIFATAPVLPAVVKENGGLCSRGEVPCDDGSCVDASRLCDGAADCSDRSDEARCAGVDTLTSLWYPDLNRSKRQTSSCRKSQWQCRDKSCISFDGKCDGVVDCPDGSDETHPLCRSERCQPNWFRCTYGACVDGTAPCNGLQECADSSDELLPRCRNETDEIRGQFRCLNGDIIPAASHCDGVADCADRSDETVRACAAKTCPSYLFQCAYGACVDSGADCNGVQECADNSDESDELCNRISAPTTTTTQRPVQTGKCILPPYPDHGGYVVQGALNASPGQAFPSLSLNVTCHPGYGVEGESQLLCFDGFWVSEMPKCIRYCRLPAHPSVEYRCLLRGGDGVEGSRPCRDYEPRGTVVRPECRKPNYYSAGVLGFMHCAGDSWDYVAVCTPGLLRDGTNITILVRGRVEVHVGVFRYAAPVETGSTRFNQVDAGPVRPTPVRPIMPTSTVEPAAHMTQAQPVRPVKPPQPVQTLQPSTESSDYEIDQADWRIGVASNLNASNIEILFKNGTVNVKTDDGVINFRD</sequence>
<accession>A0ABN8IS62</accession>
<keyword evidence="4" id="KW-1133">Transmembrane helix</keyword>
<dbReference type="InterPro" id="IPR000436">
    <property type="entry name" value="Sushi_SCR_CCP_dom"/>
</dbReference>
<feature type="disulfide bond" evidence="9">
    <location>
        <begin position="51"/>
        <end position="66"/>
    </location>
</feature>
<feature type="non-terminal residue" evidence="14">
    <location>
        <position position="537"/>
    </location>
</feature>
<dbReference type="PANTHER" id="PTHR22722">
    <property type="entry name" value="LOW-DENSITY LIPOPROTEIN RECEPTOR-RELATED PROTEIN 2-RELATED"/>
    <property type="match status" value="1"/>
</dbReference>
<keyword evidence="5" id="KW-0472">Membrane</keyword>
<feature type="domain" description="Sushi" evidence="13">
    <location>
        <begin position="268"/>
        <end position="332"/>
    </location>
</feature>
<comment type="caution">
    <text evidence="10">Lacks conserved residue(s) required for the propagation of feature annotation.</text>
</comment>
<dbReference type="Pfam" id="PF00057">
    <property type="entry name" value="Ldl_recept_a"/>
    <property type="match status" value="5"/>
</dbReference>
<evidence type="ECO:0000256" key="9">
    <source>
        <dbReference type="PROSITE-ProRule" id="PRU00124"/>
    </source>
</evidence>
<evidence type="ECO:0000313" key="14">
    <source>
        <dbReference type="EMBL" id="CAH2062409.1"/>
    </source>
</evidence>
<dbReference type="Gene3D" id="2.10.70.10">
    <property type="entry name" value="Complement Module, domain 1"/>
    <property type="match status" value="1"/>
</dbReference>
<evidence type="ECO:0000256" key="3">
    <source>
        <dbReference type="ARBA" id="ARBA00022737"/>
    </source>
</evidence>
<feature type="disulfide bond" evidence="9">
    <location>
        <begin position="138"/>
        <end position="156"/>
    </location>
</feature>
<dbReference type="Proteomes" id="UP000837857">
    <property type="component" value="Chromosome 29"/>
</dbReference>
<feature type="signal peptide" evidence="12">
    <location>
        <begin position="1"/>
        <end position="22"/>
    </location>
</feature>
<keyword evidence="2" id="KW-0812">Transmembrane</keyword>
<keyword evidence="15" id="KW-1185">Reference proteome</keyword>
<evidence type="ECO:0000256" key="8">
    <source>
        <dbReference type="ARBA" id="ARBA00023180"/>
    </source>
</evidence>
<dbReference type="Pfam" id="PF00084">
    <property type="entry name" value="Sushi"/>
    <property type="match status" value="1"/>
</dbReference>
<proteinExistence type="predicted"/>
<name>A0ABN8IS62_9NEOP</name>
<gene>
    <name evidence="14" type="ORF">IPOD504_LOCUS11954</name>
</gene>
<keyword evidence="10" id="KW-0768">Sushi</keyword>
<keyword evidence="12" id="KW-0732">Signal</keyword>
<feature type="disulfide bond" evidence="9">
    <location>
        <begin position="214"/>
        <end position="226"/>
    </location>
</feature>
<evidence type="ECO:0000256" key="2">
    <source>
        <dbReference type="ARBA" id="ARBA00022692"/>
    </source>
</evidence>
<dbReference type="SUPFAM" id="SSF57424">
    <property type="entry name" value="LDL receptor-like module"/>
    <property type="match status" value="5"/>
</dbReference>
<dbReference type="EMBL" id="OW152841">
    <property type="protein sequence ID" value="CAH2062409.1"/>
    <property type="molecule type" value="Genomic_DNA"/>
</dbReference>
<dbReference type="InterPro" id="IPR036055">
    <property type="entry name" value="LDL_receptor-like_sf"/>
</dbReference>
<dbReference type="InterPro" id="IPR051221">
    <property type="entry name" value="LDLR-related"/>
</dbReference>